<dbReference type="Gene3D" id="1.10.3720.10">
    <property type="entry name" value="MetI-like"/>
    <property type="match status" value="1"/>
</dbReference>
<evidence type="ECO:0000256" key="2">
    <source>
        <dbReference type="ARBA" id="ARBA00022448"/>
    </source>
</evidence>
<evidence type="ECO:0000313" key="10">
    <source>
        <dbReference type="EMBL" id="GLK00511.1"/>
    </source>
</evidence>
<dbReference type="PROSITE" id="PS50928">
    <property type="entry name" value="ABC_TM1"/>
    <property type="match status" value="1"/>
</dbReference>
<keyword evidence="7 8" id="KW-0472">Membrane</keyword>
<dbReference type="GO" id="GO:0006865">
    <property type="term" value="P:amino acid transport"/>
    <property type="evidence" value="ECO:0007669"/>
    <property type="project" value="UniProtKB-KW"/>
</dbReference>
<dbReference type="FunFam" id="1.10.3720.10:FF:000006">
    <property type="entry name" value="Glutamate/aspartate ABC transporter, permease protein GltK"/>
    <property type="match status" value="1"/>
</dbReference>
<dbReference type="GO" id="GO:0022857">
    <property type="term" value="F:transmembrane transporter activity"/>
    <property type="evidence" value="ECO:0007669"/>
    <property type="project" value="InterPro"/>
</dbReference>
<keyword evidence="11" id="KW-1185">Reference proteome</keyword>
<dbReference type="PANTHER" id="PTHR30614:SF0">
    <property type="entry name" value="L-CYSTINE TRANSPORT SYSTEM PERMEASE PROTEIN TCYL"/>
    <property type="match status" value="1"/>
</dbReference>
<reference evidence="10" key="2">
    <citation type="submission" date="2023-01" db="EMBL/GenBank/DDBJ databases">
        <authorList>
            <person name="Sun Q."/>
            <person name="Evtushenko L."/>
        </authorList>
    </citation>
    <scope>NUCLEOTIDE SEQUENCE</scope>
    <source>
        <strain evidence="10">VKM Ac-1958</strain>
    </source>
</reference>
<feature type="transmembrane region" description="Helical" evidence="8">
    <location>
        <begin position="29"/>
        <end position="50"/>
    </location>
</feature>
<evidence type="ECO:0000256" key="8">
    <source>
        <dbReference type="RuleBase" id="RU363032"/>
    </source>
</evidence>
<sequence>MTSAAPRASVDSLLHEVKDYRVIGRPRPFMWLATVVVIALAVAVAVSIVTNPRFEWDVVWQYFTSGSVLQGLWKTIELTIVSMVIGIIIGLVIALMRVSDNKVLNAVAGAYVWFFRGTPLLVQLVLLYNISALYPSISIGIPFGPTFFEGNVNDFVTPYVVAVAALALNEAAYMAEIIRGGLLSVDGGQIEASKALGMSGGRTMRRIVIPQAMRFIIPPTGNEVLSLLKSTSLVSVIALPELLYSVQVIYSRTFETIPLLMVATIWYLIVTSILMVGQNALERFYSRGSQRTSGPGSLQRLTGIRFRRPAQPAREEASA</sequence>
<evidence type="ECO:0000256" key="4">
    <source>
        <dbReference type="ARBA" id="ARBA00022692"/>
    </source>
</evidence>
<reference evidence="10" key="1">
    <citation type="journal article" date="2014" name="Int. J. Syst. Evol. Microbiol.">
        <title>Complete genome sequence of Corynebacterium casei LMG S-19264T (=DSM 44701T), isolated from a smear-ripened cheese.</title>
        <authorList>
            <consortium name="US DOE Joint Genome Institute (JGI-PGF)"/>
            <person name="Walter F."/>
            <person name="Albersmeier A."/>
            <person name="Kalinowski J."/>
            <person name="Ruckert C."/>
        </authorList>
    </citation>
    <scope>NUCLEOTIDE SEQUENCE</scope>
    <source>
        <strain evidence="10">VKM Ac-1958</strain>
    </source>
</reference>
<evidence type="ECO:0000259" key="9">
    <source>
        <dbReference type="PROSITE" id="PS50928"/>
    </source>
</evidence>
<evidence type="ECO:0000256" key="7">
    <source>
        <dbReference type="ARBA" id="ARBA00023136"/>
    </source>
</evidence>
<dbReference type="InterPro" id="IPR010065">
    <property type="entry name" value="AA_ABC_transptr_permease_3TM"/>
</dbReference>
<dbReference type="Pfam" id="PF00528">
    <property type="entry name" value="BPD_transp_1"/>
    <property type="match status" value="1"/>
</dbReference>
<dbReference type="GO" id="GO:0043190">
    <property type="term" value="C:ATP-binding cassette (ABC) transporter complex"/>
    <property type="evidence" value="ECO:0007669"/>
    <property type="project" value="InterPro"/>
</dbReference>
<comment type="caution">
    <text evidence="10">The sequence shown here is derived from an EMBL/GenBank/DDBJ whole genome shotgun (WGS) entry which is preliminary data.</text>
</comment>
<keyword evidence="4 8" id="KW-0812">Transmembrane</keyword>
<feature type="transmembrane region" description="Helical" evidence="8">
    <location>
        <begin position="256"/>
        <end position="277"/>
    </location>
</feature>
<proteinExistence type="inferred from homology"/>
<name>A0A9W6HQV1_9MICO</name>
<organism evidence="10 11">
    <name type="scientific">Microbacterium keratanolyticum</name>
    <dbReference type="NCBI Taxonomy" id="67574"/>
    <lineage>
        <taxon>Bacteria</taxon>
        <taxon>Bacillati</taxon>
        <taxon>Actinomycetota</taxon>
        <taxon>Actinomycetes</taxon>
        <taxon>Micrococcales</taxon>
        <taxon>Microbacteriaceae</taxon>
        <taxon>Microbacterium</taxon>
    </lineage>
</organism>
<evidence type="ECO:0000256" key="5">
    <source>
        <dbReference type="ARBA" id="ARBA00022970"/>
    </source>
</evidence>
<gene>
    <name evidence="10" type="ORF">GCM10017596_02260</name>
</gene>
<evidence type="ECO:0000256" key="6">
    <source>
        <dbReference type="ARBA" id="ARBA00022989"/>
    </source>
</evidence>
<dbReference type="InterPro" id="IPR043429">
    <property type="entry name" value="ArtM/GltK/GlnP/TcyL/YhdX-like"/>
</dbReference>
<dbReference type="RefSeq" id="WP_204938227.1">
    <property type="nucleotide sequence ID" value="NZ_BAAAUM010000001.1"/>
</dbReference>
<dbReference type="Proteomes" id="UP001142325">
    <property type="component" value="Unassembled WGS sequence"/>
</dbReference>
<dbReference type="NCBIfam" id="TIGR01726">
    <property type="entry name" value="HEQRo_perm_3TM"/>
    <property type="match status" value="1"/>
</dbReference>
<keyword evidence="5" id="KW-0029">Amino-acid transport</keyword>
<feature type="transmembrane region" description="Helical" evidence="8">
    <location>
        <begin position="155"/>
        <end position="175"/>
    </location>
</feature>
<dbReference type="InterPro" id="IPR035906">
    <property type="entry name" value="MetI-like_sf"/>
</dbReference>
<accession>A0A9W6HQV1</accession>
<keyword evidence="3" id="KW-1003">Cell membrane</keyword>
<protein>
    <submittedName>
        <fullName evidence="10">ABC transporter permease</fullName>
    </submittedName>
</protein>
<feature type="transmembrane region" description="Helical" evidence="8">
    <location>
        <begin position="110"/>
        <end position="135"/>
    </location>
</feature>
<keyword evidence="2 8" id="KW-0813">Transport</keyword>
<comment type="subcellular location">
    <subcellularLocation>
        <location evidence="1 8">Cell membrane</location>
        <topology evidence="1 8">Multi-pass membrane protein</topology>
    </subcellularLocation>
</comment>
<evidence type="ECO:0000256" key="3">
    <source>
        <dbReference type="ARBA" id="ARBA00022475"/>
    </source>
</evidence>
<dbReference type="SUPFAM" id="SSF161098">
    <property type="entry name" value="MetI-like"/>
    <property type="match status" value="1"/>
</dbReference>
<feature type="domain" description="ABC transmembrane type-1" evidence="9">
    <location>
        <begin position="72"/>
        <end position="278"/>
    </location>
</feature>
<dbReference type="CDD" id="cd06261">
    <property type="entry name" value="TM_PBP2"/>
    <property type="match status" value="1"/>
</dbReference>
<dbReference type="EMBL" id="BSET01000001">
    <property type="protein sequence ID" value="GLK00511.1"/>
    <property type="molecule type" value="Genomic_DNA"/>
</dbReference>
<dbReference type="AlphaFoldDB" id="A0A9W6HQV1"/>
<dbReference type="InterPro" id="IPR000515">
    <property type="entry name" value="MetI-like"/>
</dbReference>
<comment type="similarity">
    <text evidence="8">Belongs to the binding-protein-dependent transport system permease family.</text>
</comment>
<keyword evidence="6 8" id="KW-1133">Transmembrane helix</keyword>
<evidence type="ECO:0000256" key="1">
    <source>
        <dbReference type="ARBA" id="ARBA00004651"/>
    </source>
</evidence>
<feature type="transmembrane region" description="Helical" evidence="8">
    <location>
        <begin position="78"/>
        <end position="98"/>
    </location>
</feature>
<evidence type="ECO:0000313" key="11">
    <source>
        <dbReference type="Proteomes" id="UP001142325"/>
    </source>
</evidence>
<dbReference type="PANTHER" id="PTHR30614">
    <property type="entry name" value="MEMBRANE COMPONENT OF AMINO ACID ABC TRANSPORTER"/>
    <property type="match status" value="1"/>
</dbReference>